<evidence type="ECO:0000313" key="1">
    <source>
        <dbReference type="EMBL" id="KAI5666343.1"/>
    </source>
</evidence>
<evidence type="ECO:0000313" key="2">
    <source>
        <dbReference type="Proteomes" id="UP001060085"/>
    </source>
</evidence>
<dbReference type="EMBL" id="CM044704">
    <property type="protein sequence ID" value="KAI5666343.1"/>
    <property type="molecule type" value="Genomic_DNA"/>
</dbReference>
<comment type="caution">
    <text evidence="1">The sequence shown here is derived from an EMBL/GenBank/DDBJ whole genome shotgun (WGS) entry which is preliminary data.</text>
</comment>
<proteinExistence type="predicted"/>
<name>A0ACC0AZB0_CATRO</name>
<gene>
    <name evidence="1" type="ORF">M9H77_16196</name>
</gene>
<dbReference type="Proteomes" id="UP001060085">
    <property type="component" value="Linkage Group LG04"/>
</dbReference>
<sequence length="102" mass="11600">MDRMNKWLEMTVAVCGRSIIKIHMQIKGQFEQDLLLVCYCFFILKDFQGLSAFYEGGILINSRSVIVLILPCTKTINNGMDTRVVFCNLDRKDGGTKPMTTT</sequence>
<organism evidence="1 2">
    <name type="scientific">Catharanthus roseus</name>
    <name type="common">Madagascar periwinkle</name>
    <name type="synonym">Vinca rosea</name>
    <dbReference type="NCBI Taxonomy" id="4058"/>
    <lineage>
        <taxon>Eukaryota</taxon>
        <taxon>Viridiplantae</taxon>
        <taxon>Streptophyta</taxon>
        <taxon>Embryophyta</taxon>
        <taxon>Tracheophyta</taxon>
        <taxon>Spermatophyta</taxon>
        <taxon>Magnoliopsida</taxon>
        <taxon>eudicotyledons</taxon>
        <taxon>Gunneridae</taxon>
        <taxon>Pentapetalae</taxon>
        <taxon>asterids</taxon>
        <taxon>lamiids</taxon>
        <taxon>Gentianales</taxon>
        <taxon>Apocynaceae</taxon>
        <taxon>Rauvolfioideae</taxon>
        <taxon>Vinceae</taxon>
        <taxon>Catharanthinae</taxon>
        <taxon>Catharanthus</taxon>
    </lineage>
</organism>
<reference evidence="2" key="1">
    <citation type="journal article" date="2023" name="Nat. Plants">
        <title>Single-cell RNA sequencing provides a high-resolution roadmap for understanding the multicellular compartmentation of specialized metabolism.</title>
        <authorList>
            <person name="Sun S."/>
            <person name="Shen X."/>
            <person name="Li Y."/>
            <person name="Li Y."/>
            <person name="Wang S."/>
            <person name="Li R."/>
            <person name="Zhang H."/>
            <person name="Shen G."/>
            <person name="Guo B."/>
            <person name="Wei J."/>
            <person name="Xu J."/>
            <person name="St-Pierre B."/>
            <person name="Chen S."/>
            <person name="Sun C."/>
        </authorList>
    </citation>
    <scope>NUCLEOTIDE SEQUENCE [LARGE SCALE GENOMIC DNA]</scope>
</reference>
<protein>
    <submittedName>
        <fullName evidence="1">Uncharacterized protein</fullName>
    </submittedName>
</protein>
<keyword evidence="2" id="KW-1185">Reference proteome</keyword>
<accession>A0ACC0AZB0</accession>